<dbReference type="InterPro" id="IPR036318">
    <property type="entry name" value="FAD-bd_PCMH-like_sf"/>
</dbReference>
<dbReference type="InterPro" id="IPR016166">
    <property type="entry name" value="FAD-bd_PCMH"/>
</dbReference>
<dbReference type="InterPro" id="IPR024652">
    <property type="entry name" value="Trichodiene_synth"/>
</dbReference>
<feature type="domain" description="FAD-binding PCMH-type" evidence="7">
    <location>
        <begin position="304"/>
        <end position="474"/>
    </location>
</feature>
<comment type="similarity">
    <text evidence="1">Belongs to the oxygen-dependent FAD-linked oxidoreductase family.</text>
</comment>
<evidence type="ECO:0000313" key="9">
    <source>
        <dbReference type="Proteomes" id="UP000285146"/>
    </source>
</evidence>
<dbReference type="InParanoid" id="A0A423XGB2"/>
<evidence type="ECO:0000256" key="2">
    <source>
        <dbReference type="ARBA" id="ARBA00007946"/>
    </source>
</evidence>
<keyword evidence="3" id="KW-0285">Flavoprotein</keyword>
<dbReference type="STRING" id="1230097.A0A423XGB2"/>
<dbReference type="Proteomes" id="UP000285146">
    <property type="component" value="Unassembled WGS sequence"/>
</dbReference>
<dbReference type="InterPro" id="IPR050416">
    <property type="entry name" value="FAD-linked_Oxidoreductase"/>
</dbReference>
<accession>A0A423XGB2</accession>
<sequence length="714" mass="77707">MSLTMCRILTKVLGRRRSMPLSKALRPLITSFTRDVGYVQPIKPDYTSLSEAVEKRAALTGVPFLPGVDDHSSKCLKTGLIITTNAYAGHPIEVQVYIATFTWLVCVIDDVAASMRPELERFQERFYSNESQPNPLLQALADVFKETYLHYENIVANFIIVSSLSFVTASVLEVRPEFENLKPTKGGQNWPYYVRDKGGLPEAYGYMVWPKALHPDIGQFLEAIYDIGVYINLTNDILSFYKEELAQDKTNYVSLRAGYAGKDSISALKDTIRDCVAAFRRASLVFEGLDARFAADTHHWFASSSQVPACVFEPGTPEDISIAISLIAESQTPFALECGGHISNPGFSSTKGVHISLTRFNQVVLSDDKSTAEIGFGLNWAEVYQKLDGTGVNVVGGRVTGPGVAGLTLGGGFSWKTNQFGLTCDTVQAYNVVLPNGTITTASSDKNPDLFFALKGGLNRFAVVTSAGGSKIYEGIQVDALLNATETFSNTVTDPKAQIILTIEGISGLVFTPVVLFFYDGEDPGDNFVAFDDILATIDTVLVQSFSSFVGAQAVELLTNPRGTSHTVSVSSLTPTLLDAVKTQVEDLTEKQLLHSGSLVTVDVDPFLQYGQYSTDSAYPHADSPLPISLYVAWDLATADNFWKEATKSAIANIKKVAVQEGVFKDTFTSYPNYAIAGTTAEELYGANTARLRSIRNSIDPDQVMQLAGGFDLL</sequence>
<dbReference type="Pfam" id="PF06330">
    <property type="entry name" value="TRI5"/>
    <property type="match status" value="1"/>
</dbReference>
<reference evidence="8 9" key="1">
    <citation type="submission" date="2015-09" db="EMBL/GenBank/DDBJ databases">
        <title>Host preference determinants of Valsa canker pathogens revealed by comparative genomics.</title>
        <authorList>
            <person name="Yin Z."/>
            <person name="Huang L."/>
        </authorList>
    </citation>
    <scope>NUCLEOTIDE SEQUENCE [LARGE SCALE GENOMIC DNA]</scope>
    <source>
        <strain evidence="8 9">SXYLt</strain>
    </source>
</reference>
<dbReference type="InterPro" id="IPR006094">
    <property type="entry name" value="Oxid_FAD_bind_N"/>
</dbReference>
<dbReference type="Gene3D" id="3.40.462.20">
    <property type="match status" value="1"/>
</dbReference>
<dbReference type="GO" id="GO:0016838">
    <property type="term" value="F:carbon-oxygen lyase activity, acting on phosphates"/>
    <property type="evidence" value="ECO:0007669"/>
    <property type="project" value="InterPro"/>
</dbReference>
<dbReference type="GO" id="GO:0071949">
    <property type="term" value="F:FAD binding"/>
    <property type="evidence" value="ECO:0007669"/>
    <property type="project" value="InterPro"/>
</dbReference>
<dbReference type="PROSITE" id="PS51387">
    <property type="entry name" value="FAD_PCMH"/>
    <property type="match status" value="1"/>
</dbReference>
<dbReference type="Gene3D" id="3.30.465.10">
    <property type="match status" value="1"/>
</dbReference>
<gene>
    <name evidence="8" type="ORF">VPNG_02990</name>
</gene>
<evidence type="ECO:0000256" key="6">
    <source>
        <dbReference type="ARBA" id="ARBA00023239"/>
    </source>
</evidence>
<name>A0A423XGB2_9PEZI</name>
<evidence type="ECO:0000259" key="7">
    <source>
        <dbReference type="PROSITE" id="PS51387"/>
    </source>
</evidence>
<keyword evidence="6" id="KW-0456">Lyase</keyword>
<evidence type="ECO:0000313" key="8">
    <source>
        <dbReference type="EMBL" id="ROW15293.1"/>
    </source>
</evidence>
<dbReference type="InterPro" id="IPR016169">
    <property type="entry name" value="FAD-bd_PCMH_sub2"/>
</dbReference>
<comment type="similarity">
    <text evidence="2">Belongs to the trichodiene synthase family.</text>
</comment>
<evidence type="ECO:0000256" key="5">
    <source>
        <dbReference type="ARBA" id="ARBA00023002"/>
    </source>
</evidence>
<keyword evidence="5" id="KW-0560">Oxidoreductase</keyword>
<evidence type="ECO:0000256" key="3">
    <source>
        <dbReference type="ARBA" id="ARBA00022630"/>
    </source>
</evidence>
<dbReference type="EMBL" id="LKEB01000010">
    <property type="protein sequence ID" value="ROW15293.1"/>
    <property type="molecule type" value="Genomic_DNA"/>
</dbReference>
<comment type="caution">
    <text evidence="8">The sequence shown here is derived from an EMBL/GenBank/DDBJ whole genome shotgun (WGS) entry which is preliminary data.</text>
</comment>
<dbReference type="PANTHER" id="PTHR42973">
    <property type="entry name" value="BINDING OXIDOREDUCTASE, PUTATIVE (AFU_ORTHOLOGUE AFUA_1G17690)-RELATED"/>
    <property type="match status" value="1"/>
</dbReference>
<dbReference type="SUPFAM" id="SSF56176">
    <property type="entry name" value="FAD-binding/transporter-associated domain-like"/>
    <property type="match status" value="1"/>
</dbReference>
<dbReference type="PANTHER" id="PTHR42973:SF13">
    <property type="entry name" value="FAD-BINDING PCMH-TYPE DOMAIN-CONTAINING PROTEIN"/>
    <property type="match status" value="1"/>
</dbReference>
<organism evidence="8 9">
    <name type="scientific">Cytospora leucostoma</name>
    <dbReference type="NCBI Taxonomy" id="1230097"/>
    <lineage>
        <taxon>Eukaryota</taxon>
        <taxon>Fungi</taxon>
        <taxon>Dikarya</taxon>
        <taxon>Ascomycota</taxon>
        <taxon>Pezizomycotina</taxon>
        <taxon>Sordariomycetes</taxon>
        <taxon>Sordariomycetidae</taxon>
        <taxon>Diaporthales</taxon>
        <taxon>Cytosporaceae</taxon>
        <taxon>Cytospora</taxon>
    </lineage>
</organism>
<dbReference type="Gene3D" id="1.10.600.10">
    <property type="entry name" value="Farnesyl Diphosphate Synthase"/>
    <property type="match status" value="1"/>
</dbReference>
<keyword evidence="9" id="KW-1185">Reference proteome</keyword>
<dbReference type="InterPro" id="IPR008949">
    <property type="entry name" value="Isoprenoid_synthase_dom_sf"/>
</dbReference>
<evidence type="ECO:0000256" key="1">
    <source>
        <dbReference type="ARBA" id="ARBA00005466"/>
    </source>
</evidence>
<dbReference type="SUPFAM" id="SSF48576">
    <property type="entry name" value="Terpenoid synthases"/>
    <property type="match status" value="1"/>
</dbReference>
<dbReference type="OrthoDB" id="2151789at2759"/>
<evidence type="ECO:0000256" key="4">
    <source>
        <dbReference type="ARBA" id="ARBA00022827"/>
    </source>
</evidence>
<proteinExistence type="inferred from homology"/>
<keyword evidence="4" id="KW-0274">FAD</keyword>
<protein>
    <recommendedName>
        <fullName evidence="7">FAD-binding PCMH-type domain-containing protein</fullName>
    </recommendedName>
</protein>
<dbReference type="GO" id="GO:0016491">
    <property type="term" value="F:oxidoreductase activity"/>
    <property type="evidence" value="ECO:0007669"/>
    <property type="project" value="UniProtKB-KW"/>
</dbReference>
<dbReference type="Pfam" id="PF01565">
    <property type="entry name" value="FAD_binding_4"/>
    <property type="match status" value="1"/>
</dbReference>
<dbReference type="AlphaFoldDB" id="A0A423XGB2"/>